<evidence type="ECO:0008006" key="4">
    <source>
        <dbReference type="Google" id="ProtNLM"/>
    </source>
</evidence>
<reference evidence="2 3" key="1">
    <citation type="submission" date="2017-10" db="EMBL/GenBank/DDBJ databases">
        <title>Draft genome of two endophytic bacteria isolated from 'guarana' Paullinia cupana (Mart.) Ducke.</title>
        <authorList>
            <person name="Siqueira K.A."/>
            <person name="Liotti R.G."/>
            <person name="Mendes T.A."/>
            <person name="Soares M.A."/>
        </authorList>
    </citation>
    <scope>NUCLEOTIDE SEQUENCE [LARGE SCALE GENOMIC DNA]</scope>
    <source>
        <strain evidence="2 3">342</strain>
    </source>
</reference>
<accession>A0A2S9IGB3</accession>
<feature type="transmembrane region" description="Helical" evidence="1">
    <location>
        <begin position="226"/>
        <end position="247"/>
    </location>
</feature>
<proteinExistence type="predicted"/>
<dbReference type="OrthoDB" id="6636027at2"/>
<feature type="transmembrane region" description="Helical" evidence="1">
    <location>
        <begin position="335"/>
        <end position="350"/>
    </location>
</feature>
<evidence type="ECO:0000313" key="3">
    <source>
        <dbReference type="Proteomes" id="UP000239181"/>
    </source>
</evidence>
<gene>
    <name evidence="2" type="ORF">CQW29_04000</name>
</gene>
<protein>
    <recommendedName>
        <fullName evidence="4">O-antigen polymerase</fullName>
    </recommendedName>
</protein>
<comment type="caution">
    <text evidence="2">The sequence shown here is derived from an EMBL/GenBank/DDBJ whole genome shotgun (WGS) entry which is preliminary data.</text>
</comment>
<name>A0A2S9IGB3_9GAMM</name>
<feature type="transmembrane region" description="Helical" evidence="1">
    <location>
        <begin position="356"/>
        <end position="374"/>
    </location>
</feature>
<dbReference type="EMBL" id="PDET01000002">
    <property type="protein sequence ID" value="PRD16836.1"/>
    <property type="molecule type" value="Genomic_DNA"/>
</dbReference>
<feature type="transmembrane region" description="Helical" evidence="1">
    <location>
        <begin position="60"/>
        <end position="78"/>
    </location>
</feature>
<keyword evidence="3" id="KW-1185">Reference proteome</keyword>
<dbReference type="Proteomes" id="UP000239181">
    <property type="component" value="Unassembled WGS sequence"/>
</dbReference>
<feature type="transmembrane region" description="Helical" evidence="1">
    <location>
        <begin position="20"/>
        <end position="53"/>
    </location>
</feature>
<dbReference type="RefSeq" id="WP_105591416.1">
    <property type="nucleotide sequence ID" value="NZ_PDET01000002.1"/>
</dbReference>
<keyword evidence="1" id="KW-1133">Transmembrane helix</keyword>
<sequence length="387" mass="44895">MSTEIAPPVRNGYRQYETLLFNLLIGLTIFSVSFRILVLAILFMLLSSIVVLVRFRAPMRSYLFVGYIMMFFTLWYVFGLGHFERGPGKFTNLVLLIVFSFILFFVLGYQEAQTRRKTWINFFCLCSIAYVLIVCIYSKLHGYPGYNLVYDVVNRSEENSPLYALQLVLFTIVWLNNNWQMRHLIMLTVLSLLCFVFSAVYLGSRAAFILLVLFFAFKTSSNPKRLLLICAVGVLIVTLALFAVDISRWMSLLDFGGFSERGIDSPRFSMLVYGFSNFLNYPFGGMQVQAEGYTGIWFHNMLLDLVRVSGTVVMFMWLLALVFIGWILVRYHTKTRYLIVFVILNIALMQDLAFDGFFNIMALEFYVMGHAIYLRNDRLNKRTRQNV</sequence>
<evidence type="ECO:0000313" key="2">
    <source>
        <dbReference type="EMBL" id="PRD16836.1"/>
    </source>
</evidence>
<feature type="transmembrane region" description="Helical" evidence="1">
    <location>
        <begin position="308"/>
        <end position="328"/>
    </location>
</feature>
<feature type="transmembrane region" description="Helical" evidence="1">
    <location>
        <begin position="184"/>
        <end position="214"/>
    </location>
</feature>
<evidence type="ECO:0000256" key="1">
    <source>
        <dbReference type="SAM" id="Phobius"/>
    </source>
</evidence>
<dbReference type="AlphaFoldDB" id="A0A2S9IGB3"/>
<keyword evidence="1" id="KW-0812">Transmembrane</keyword>
<organism evidence="2 3">
    <name type="scientific">Pantoea coffeiphila</name>
    <dbReference type="NCBI Taxonomy" id="1465635"/>
    <lineage>
        <taxon>Bacteria</taxon>
        <taxon>Pseudomonadati</taxon>
        <taxon>Pseudomonadota</taxon>
        <taxon>Gammaproteobacteria</taxon>
        <taxon>Enterobacterales</taxon>
        <taxon>Erwiniaceae</taxon>
        <taxon>Pantoea</taxon>
    </lineage>
</organism>
<keyword evidence="1" id="KW-0472">Membrane</keyword>
<feature type="transmembrane region" description="Helical" evidence="1">
    <location>
        <begin position="90"/>
        <end position="107"/>
    </location>
</feature>
<feature type="transmembrane region" description="Helical" evidence="1">
    <location>
        <begin position="119"/>
        <end position="140"/>
    </location>
</feature>